<dbReference type="EMBL" id="CAJNOQ010009790">
    <property type="protein sequence ID" value="CAF1234124.1"/>
    <property type="molecule type" value="Genomic_DNA"/>
</dbReference>
<reference evidence="2" key="1">
    <citation type="submission" date="2021-02" db="EMBL/GenBank/DDBJ databases">
        <authorList>
            <person name="Nowell W R."/>
        </authorList>
    </citation>
    <scope>NUCLEOTIDE SEQUENCE</scope>
</reference>
<gene>
    <name evidence="2" type="ORF">GPM918_LOCUS25325</name>
    <name evidence="3" type="ORF">OVA965_LOCUS34500</name>
    <name evidence="4" type="ORF">SRO942_LOCUS25334</name>
    <name evidence="5" type="ORF">TMI583_LOCUS35428</name>
</gene>
<keyword evidence="1" id="KW-1133">Transmembrane helix</keyword>
<dbReference type="Gene3D" id="3.40.50.150">
    <property type="entry name" value="Vaccinia Virus protein VP39"/>
    <property type="match status" value="1"/>
</dbReference>
<evidence type="ECO:0000313" key="6">
    <source>
        <dbReference type="Proteomes" id="UP000663829"/>
    </source>
</evidence>
<evidence type="ECO:0000256" key="1">
    <source>
        <dbReference type="SAM" id="Phobius"/>
    </source>
</evidence>
<evidence type="ECO:0000313" key="3">
    <source>
        <dbReference type="EMBL" id="CAF1442540.1"/>
    </source>
</evidence>
<dbReference type="Proteomes" id="UP000682733">
    <property type="component" value="Unassembled WGS sequence"/>
</dbReference>
<dbReference type="InterPro" id="IPR029063">
    <property type="entry name" value="SAM-dependent_MTases_sf"/>
</dbReference>
<evidence type="ECO:0000313" key="4">
    <source>
        <dbReference type="EMBL" id="CAF3996728.1"/>
    </source>
</evidence>
<keyword evidence="6" id="KW-1185">Reference proteome</keyword>
<sequence length="272" mass="31594">MNTQNTNSVTHYNCFHLLIVVVLLIIIAFLTAIPKNNGLLHKRIEQDRQNVLDDCRYIYIDLGTNIGIQIRKLYEPKLYPNSPVLPLFQKIFGNHSAQVCSVGFEANPIHTAYLKKFEKYCWQRNWKVKIYTSTAVSTIDGNVTFFTSWGQERHYDSGASLSFHKRKKNVTIQAIDLVSWWKREIHNRKRPPGSPASRIMMKSDIEGHDMTVISHLILHGIYCSIDLIYGEHISKVYKESIKTIQRHSTSCKAELILLDDERYNTQKLPFRI</sequence>
<keyword evidence="1" id="KW-0472">Membrane</keyword>
<dbReference type="AlphaFoldDB" id="A0A814YT98"/>
<dbReference type="Proteomes" id="UP000663829">
    <property type="component" value="Unassembled WGS sequence"/>
</dbReference>
<feature type="transmembrane region" description="Helical" evidence="1">
    <location>
        <begin position="15"/>
        <end position="33"/>
    </location>
</feature>
<dbReference type="Proteomes" id="UP000677228">
    <property type="component" value="Unassembled WGS sequence"/>
</dbReference>
<dbReference type="EMBL" id="CAJOBC010009796">
    <property type="protein sequence ID" value="CAF3996728.1"/>
    <property type="molecule type" value="Genomic_DNA"/>
</dbReference>
<protein>
    <recommendedName>
        <fullName evidence="7">Methyltransferase FkbM domain-containing protein</fullName>
    </recommendedName>
</protein>
<keyword evidence="1" id="KW-0812">Transmembrane</keyword>
<dbReference type="Proteomes" id="UP000681722">
    <property type="component" value="Unassembled WGS sequence"/>
</dbReference>
<name>A0A814YT98_9BILA</name>
<proteinExistence type="predicted"/>
<dbReference type="OrthoDB" id="10006218at2759"/>
<evidence type="ECO:0008006" key="7">
    <source>
        <dbReference type="Google" id="ProtNLM"/>
    </source>
</evidence>
<evidence type="ECO:0000313" key="5">
    <source>
        <dbReference type="EMBL" id="CAF4238709.1"/>
    </source>
</evidence>
<comment type="caution">
    <text evidence="2">The sequence shown here is derived from an EMBL/GenBank/DDBJ whole genome shotgun (WGS) entry which is preliminary data.</text>
</comment>
<dbReference type="EMBL" id="CAJOBA010050840">
    <property type="protein sequence ID" value="CAF4238709.1"/>
    <property type="molecule type" value="Genomic_DNA"/>
</dbReference>
<accession>A0A814YT98</accession>
<organism evidence="2 6">
    <name type="scientific">Didymodactylos carnosus</name>
    <dbReference type="NCBI Taxonomy" id="1234261"/>
    <lineage>
        <taxon>Eukaryota</taxon>
        <taxon>Metazoa</taxon>
        <taxon>Spiralia</taxon>
        <taxon>Gnathifera</taxon>
        <taxon>Rotifera</taxon>
        <taxon>Eurotatoria</taxon>
        <taxon>Bdelloidea</taxon>
        <taxon>Philodinida</taxon>
        <taxon>Philodinidae</taxon>
        <taxon>Didymodactylos</taxon>
    </lineage>
</organism>
<evidence type="ECO:0000313" key="2">
    <source>
        <dbReference type="EMBL" id="CAF1234124.1"/>
    </source>
</evidence>
<dbReference type="EMBL" id="CAJNOK010029024">
    <property type="protein sequence ID" value="CAF1442540.1"/>
    <property type="molecule type" value="Genomic_DNA"/>
</dbReference>